<name>Q3LW77_BIGNA</name>
<geneLocation type="nucleomorph" evidence="1"/>
<dbReference type="RefSeq" id="XP_001712901.1">
    <property type="nucleotide sequence ID" value="XM_001712849.1"/>
</dbReference>
<accession>Q3LW77</accession>
<sequence length="255" mass="30935">MHNSVFSSNYYSIILNAIKSKIILILSINRTRILNYDINRKWPNIGRKGISQFVLKKKYFNSRKIKIFNHEKLYINKIFYRCKDIFQKLSRIRFYFNSIESVKDNRILNKIFNTTKTTKYTAKFCIMKNILIKYIFYLINDHIKTEKIHHGCWYKKKNLELLKFDSVNQSFFHVLSKIILDKNKIQLYDKKYKINKITNYSKKILFILKKIIFLIILPDLLRDKVFWSKSCSCFSIINDYECRLYFSKIYSNLLP</sequence>
<organism evidence="1 2">
    <name type="scientific">Bigelowiella natans</name>
    <name type="common">Pedinomonas minutissima</name>
    <name type="synonym">Chlorarachnion sp. (strain CCMP621)</name>
    <dbReference type="NCBI Taxonomy" id="227086"/>
    <lineage>
        <taxon>Eukaryota</taxon>
        <taxon>Sar</taxon>
        <taxon>Rhizaria</taxon>
        <taxon>Cercozoa</taxon>
        <taxon>Chlorarachniophyceae</taxon>
        <taxon>Bigelowiella</taxon>
    </lineage>
</organism>
<keyword evidence="1" id="KW-0542">Nucleomorph</keyword>
<dbReference type="GeneID" id="5788521"/>
<dbReference type="EMBL" id="DQ158857">
    <property type="protein sequence ID" value="ABA27289.1"/>
    <property type="molecule type" value="Genomic_DNA"/>
</dbReference>
<evidence type="ECO:0000313" key="1">
    <source>
        <dbReference type="EMBL" id="ABA27289.1"/>
    </source>
</evidence>
<proteinExistence type="predicted"/>
<dbReference type="AlphaFoldDB" id="Q3LW77"/>
<dbReference type="Proteomes" id="UP000243425">
    <property type="component" value="Nucleomorph 2"/>
</dbReference>
<evidence type="ECO:0000313" key="2">
    <source>
        <dbReference type="Proteomes" id="UP000243425"/>
    </source>
</evidence>
<reference evidence="1 2" key="1">
    <citation type="journal article" date="2006" name="Proc. Natl. Acad. Sci. U.S.A.">
        <title>Complete nucleotide sequence of the chlorarachniophyte nucleomorph: nature's smallest nucleus.</title>
        <authorList>
            <person name="Gilson P.R."/>
            <person name="Su V."/>
            <person name="Slamovits C.H."/>
            <person name="Reith M.E."/>
            <person name="Keeling P.J."/>
            <person name="McFadden G.I."/>
        </authorList>
    </citation>
    <scope>NUCLEOTIDE SEQUENCE [LARGE SCALE GENOMIC DNA]</scope>
    <source>
        <strain evidence="2">CCMP621</strain>
    </source>
</reference>
<protein>
    <submittedName>
        <fullName evidence="1">Uncharacterized protein</fullName>
    </submittedName>
</protein>